<organism evidence="6 7">
    <name type="scientific">Halobium salinum</name>
    <dbReference type="NCBI Taxonomy" id="1364940"/>
    <lineage>
        <taxon>Archaea</taxon>
        <taxon>Methanobacteriati</taxon>
        <taxon>Methanobacteriota</taxon>
        <taxon>Stenosarchaea group</taxon>
        <taxon>Halobacteria</taxon>
        <taxon>Halobacteriales</taxon>
        <taxon>Haloferacaceae</taxon>
        <taxon>Halobium</taxon>
    </lineage>
</organism>
<keyword evidence="3" id="KW-0804">Transcription</keyword>
<dbReference type="GO" id="GO:0003677">
    <property type="term" value="F:DNA binding"/>
    <property type="evidence" value="ECO:0007669"/>
    <property type="project" value="UniProtKB-KW"/>
</dbReference>
<dbReference type="PROSITE" id="PS00519">
    <property type="entry name" value="HTH_ASNC_1"/>
    <property type="match status" value="1"/>
</dbReference>
<dbReference type="InterPro" id="IPR036390">
    <property type="entry name" value="WH_DNA-bd_sf"/>
</dbReference>
<proteinExistence type="predicted"/>
<dbReference type="InterPro" id="IPR036388">
    <property type="entry name" value="WH-like_DNA-bd_sf"/>
</dbReference>
<comment type="caution">
    <text evidence="6">The sequence shown here is derived from an EMBL/GenBank/DDBJ whole genome shotgun (WGS) entry which is preliminary data.</text>
</comment>
<gene>
    <name evidence="6" type="ORF">ACFO0N_21155</name>
</gene>
<keyword evidence="2" id="KW-0238">DNA-binding</keyword>
<dbReference type="SMART" id="SM00344">
    <property type="entry name" value="HTH_ASNC"/>
    <property type="match status" value="1"/>
</dbReference>
<keyword evidence="7" id="KW-1185">Reference proteome</keyword>
<dbReference type="SUPFAM" id="SSF46785">
    <property type="entry name" value="Winged helix' DNA-binding domain"/>
    <property type="match status" value="1"/>
</dbReference>
<dbReference type="Proteomes" id="UP001595921">
    <property type="component" value="Unassembled WGS sequence"/>
</dbReference>
<sequence>MERGNGSGGAGRVPDSRVDTETDAADYDLDETDLALLERIERDFDVSLQQLADEVGVSKSAVHYRLKNLEAAGVVRGRVADLDPAAFGLDTVVVTEVTVAHEAGYAEDIGEQLAALPGVEQAYYTMGDVDFLLVSRLRTREGTNELIDSVVAIDGVNETASRFVMKELSTGGKLLGNLSPERRAALLE</sequence>
<dbReference type="EMBL" id="JBHSDS010000017">
    <property type="protein sequence ID" value="MFC4360462.1"/>
    <property type="molecule type" value="Genomic_DNA"/>
</dbReference>
<evidence type="ECO:0000313" key="6">
    <source>
        <dbReference type="EMBL" id="MFC4360462.1"/>
    </source>
</evidence>
<dbReference type="RefSeq" id="WP_267620669.1">
    <property type="nucleotide sequence ID" value="NZ_JAODIW010000005.1"/>
</dbReference>
<feature type="compositionally biased region" description="Gly residues" evidence="4">
    <location>
        <begin position="1"/>
        <end position="11"/>
    </location>
</feature>
<evidence type="ECO:0000259" key="5">
    <source>
        <dbReference type="PROSITE" id="PS50956"/>
    </source>
</evidence>
<protein>
    <submittedName>
        <fullName evidence="6">Lrp/AsnC family transcriptional regulator</fullName>
    </submittedName>
</protein>
<dbReference type="InterPro" id="IPR019885">
    <property type="entry name" value="Tscrpt_reg_HTH_AsnC-type_CS"/>
</dbReference>
<dbReference type="PANTHER" id="PTHR30154">
    <property type="entry name" value="LEUCINE-RESPONSIVE REGULATORY PROTEIN"/>
    <property type="match status" value="1"/>
</dbReference>
<evidence type="ECO:0000256" key="4">
    <source>
        <dbReference type="SAM" id="MobiDB-lite"/>
    </source>
</evidence>
<accession>A0ABD5PIB9</accession>
<dbReference type="InterPro" id="IPR019887">
    <property type="entry name" value="Tscrpt_reg_AsnC/Lrp_C"/>
</dbReference>
<dbReference type="InterPro" id="IPR019888">
    <property type="entry name" value="Tscrpt_reg_AsnC-like"/>
</dbReference>
<feature type="region of interest" description="Disordered" evidence="4">
    <location>
        <begin position="1"/>
        <end position="25"/>
    </location>
</feature>
<dbReference type="InterPro" id="IPR011008">
    <property type="entry name" value="Dimeric_a/b-barrel"/>
</dbReference>
<dbReference type="PRINTS" id="PR00033">
    <property type="entry name" value="HTHASNC"/>
</dbReference>
<dbReference type="Pfam" id="PF13412">
    <property type="entry name" value="HTH_24"/>
    <property type="match status" value="1"/>
</dbReference>
<name>A0ABD5PIB9_9EURY</name>
<evidence type="ECO:0000256" key="2">
    <source>
        <dbReference type="ARBA" id="ARBA00023125"/>
    </source>
</evidence>
<dbReference type="SUPFAM" id="SSF54909">
    <property type="entry name" value="Dimeric alpha+beta barrel"/>
    <property type="match status" value="1"/>
</dbReference>
<dbReference type="Gene3D" id="3.30.70.920">
    <property type="match status" value="1"/>
</dbReference>
<reference evidence="6 7" key="1">
    <citation type="journal article" date="2019" name="Int. J. Syst. Evol. Microbiol.">
        <title>The Global Catalogue of Microorganisms (GCM) 10K type strain sequencing project: providing services to taxonomists for standard genome sequencing and annotation.</title>
        <authorList>
            <consortium name="The Broad Institute Genomics Platform"/>
            <consortium name="The Broad Institute Genome Sequencing Center for Infectious Disease"/>
            <person name="Wu L."/>
            <person name="Ma J."/>
        </authorList>
    </citation>
    <scope>NUCLEOTIDE SEQUENCE [LARGE SCALE GENOMIC DNA]</scope>
    <source>
        <strain evidence="6 7">CGMCC 1.12553</strain>
    </source>
</reference>
<keyword evidence="1" id="KW-0805">Transcription regulation</keyword>
<feature type="domain" description="HTH asnC-type" evidence="5">
    <location>
        <begin position="29"/>
        <end position="90"/>
    </location>
</feature>
<evidence type="ECO:0000313" key="7">
    <source>
        <dbReference type="Proteomes" id="UP001595921"/>
    </source>
</evidence>
<dbReference type="Pfam" id="PF01037">
    <property type="entry name" value="AsnC_trans_reg"/>
    <property type="match status" value="1"/>
</dbReference>
<evidence type="ECO:0000256" key="1">
    <source>
        <dbReference type="ARBA" id="ARBA00023015"/>
    </source>
</evidence>
<dbReference type="PANTHER" id="PTHR30154:SF34">
    <property type="entry name" value="TRANSCRIPTIONAL REGULATOR AZLB"/>
    <property type="match status" value="1"/>
</dbReference>
<dbReference type="CDD" id="cd00090">
    <property type="entry name" value="HTH_ARSR"/>
    <property type="match status" value="1"/>
</dbReference>
<dbReference type="Gene3D" id="1.10.10.10">
    <property type="entry name" value="Winged helix-like DNA-binding domain superfamily/Winged helix DNA-binding domain"/>
    <property type="match status" value="1"/>
</dbReference>
<dbReference type="InterPro" id="IPR000485">
    <property type="entry name" value="AsnC-type_HTH_dom"/>
</dbReference>
<dbReference type="InterPro" id="IPR011991">
    <property type="entry name" value="ArsR-like_HTH"/>
</dbReference>
<dbReference type="PROSITE" id="PS50956">
    <property type="entry name" value="HTH_ASNC_2"/>
    <property type="match status" value="1"/>
</dbReference>
<evidence type="ECO:0000256" key="3">
    <source>
        <dbReference type="ARBA" id="ARBA00023163"/>
    </source>
</evidence>
<dbReference type="AlphaFoldDB" id="A0ABD5PIB9"/>